<keyword evidence="10" id="KW-0809">Transit peptide</keyword>
<dbReference type="FunFam" id="1.20.245.10:FF:000002">
    <property type="entry name" value="Lipoxygenase"/>
    <property type="match status" value="1"/>
</dbReference>
<dbReference type="SUPFAM" id="SSF48484">
    <property type="entry name" value="Lipoxigenase"/>
    <property type="match status" value="1"/>
</dbReference>
<dbReference type="PRINTS" id="PR00468">
    <property type="entry name" value="PLTLPOXGNASE"/>
</dbReference>
<proteinExistence type="inferred from homology"/>
<evidence type="ECO:0000313" key="23">
    <source>
        <dbReference type="Proteomes" id="UP000017836"/>
    </source>
</evidence>
<dbReference type="Gene3D" id="3.10.450.60">
    <property type="match status" value="1"/>
</dbReference>
<evidence type="ECO:0000256" key="10">
    <source>
        <dbReference type="ARBA" id="ARBA00022946"/>
    </source>
</evidence>
<evidence type="ECO:0000256" key="14">
    <source>
        <dbReference type="ARBA" id="ARBA00023098"/>
    </source>
</evidence>
<dbReference type="Gene3D" id="2.60.60.20">
    <property type="entry name" value="PLAT/LH2 domain"/>
    <property type="match status" value="1"/>
</dbReference>
<evidence type="ECO:0000256" key="6">
    <source>
        <dbReference type="ARBA" id="ARBA00022640"/>
    </source>
</evidence>
<dbReference type="PROSITE" id="PS00081">
    <property type="entry name" value="LIPOXYGENASE_2"/>
    <property type="match status" value="1"/>
</dbReference>
<dbReference type="Gene3D" id="1.20.245.10">
    <property type="entry name" value="Lipoxygenase-1, Domain 5"/>
    <property type="match status" value="1"/>
</dbReference>
<dbReference type="CDD" id="cd01751">
    <property type="entry name" value="PLAT_LH2"/>
    <property type="match status" value="1"/>
</dbReference>
<dbReference type="InterPro" id="IPR000907">
    <property type="entry name" value="LipOase"/>
</dbReference>
<dbReference type="InterPro" id="IPR001024">
    <property type="entry name" value="PLAT/LH2_dom"/>
</dbReference>
<evidence type="ECO:0000256" key="5">
    <source>
        <dbReference type="ARBA" id="ARBA00022528"/>
    </source>
</evidence>
<dbReference type="InterPro" id="IPR036226">
    <property type="entry name" value="LipOase_C_sf"/>
</dbReference>
<dbReference type="EMBL" id="KI392687">
    <property type="protein sequence ID" value="ERN11648.1"/>
    <property type="molecule type" value="Genomic_DNA"/>
</dbReference>
<evidence type="ECO:0000256" key="1">
    <source>
        <dbReference type="ARBA" id="ARBA00001962"/>
    </source>
</evidence>
<dbReference type="PRINTS" id="PR00087">
    <property type="entry name" value="LIPOXYGENASE"/>
</dbReference>
<organism evidence="22 23">
    <name type="scientific">Amborella trichopoda</name>
    <dbReference type="NCBI Taxonomy" id="13333"/>
    <lineage>
        <taxon>Eukaryota</taxon>
        <taxon>Viridiplantae</taxon>
        <taxon>Streptophyta</taxon>
        <taxon>Embryophyta</taxon>
        <taxon>Tracheophyta</taxon>
        <taxon>Spermatophyta</taxon>
        <taxon>Magnoliopsida</taxon>
        <taxon>Amborellales</taxon>
        <taxon>Amborellaceae</taxon>
        <taxon>Amborella</taxon>
    </lineage>
</organism>
<dbReference type="Gene3D" id="4.10.375.10">
    <property type="entry name" value="Lipoxygenase-1, Domain 2"/>
    <property type="match status" value="1"/>
</dbReference>
<dbReference type="PROSITE" id="PS50095">
    <property type="entry name" value="PLAT"/>
    <property type="match status" value="1"/>
</dbReference>
<dbReference type="InterPro" id="IPR020833">
    <property type="entry name" value="LipOase_Fe_BS"/>
</dbReference>
<evidence type="ECO:0000256" key="11">
    <source>
        <dbReference type="ARBA" id="ARBA00022964"/>
    </source>
</evidence>
<keyword evidence="7 17" id="KW-0479">Metal-binding</keyword>
<feature type="domain" description="Lipoxygenase" evidence="21">
    <location>
        <begin position="208"/>
        <end position="906"/>
    </location>
</feature>
<keyword evidence="6" id="KW-0934">Plastid</keyword>
<keyword evidence="4 18" id="KW-0444">Lipid biosynthesis</keyword>
<dbReference type="InterPro" id="IPR013819">
    <property type="entry name" value="LipOase_C"/>
</dbReference>
<keyword evidence="9" id="KW-0276">Fatty acid metabolism</keyword>
<dbReference type="GO" id="GO:0016702">
    <property type="term" value="F:oxidoreductase activity, acting on single donors with incorporation of molecular oxygen, incorporation of two atoms of oxygen"/>
    <property type="evidence" value="ECO:0000318"/>
    <property type="project" value="GO_Central"/>
</dbReference>
<dbReference type="GO" id="GO:0046872">
    <property type="term" value="F:metal ion binding"/>
    <property type="evidence" value="ECO:0007669"/>
    <property type="project" value="UniProtKB-UniRule"/>
</dbReference>
<evidence type="ECO:0000256" key="13">
    <source>
        <dbReference type="ARBA" id="ARBA00023004"/>
    </source>
</evidence>
<evidence type="ECO:0000256" key="16">
    <source>
        <dbReference type="PROSITE-ProRule" id="PRU00152"/>
    </source>
</evidence>
<keyword evidence="13 17" id="KW-0408">Iron</keyword>
<comment type="similarity">
    <text evidence="3 17">Belongs to the lipoxygenase family.</text>
</comment>
<dbReference type="EC" id="1.13.11.-" evidence="18"/>
<dbReference type="InterPro" id="IPR001246">
    <property type="entry name" value="LipOase_plant"/>
</dbReference>
<evidence type="ECO:0000256" key="3">
    <source>
        <dbReference type="ARBA" id="ARBA00009419"/>
    </source>
</evidence>
<keyword evidence="15 18" id="KW-0275">Fatty acid biosynthesis</keyword>
<evidence type="ECO:0000259" key="21">
    <source>
        <dbReference type="PROSITE" id="PS51393"/>
    </source>
</evidence>
<feature type="domain" description="PLAT" evidence="20">
    <location>
        <begin position="72"/>
        <end position="205"/>
    </location>
</feature>
<name>W1PUB1_AMBTC</name>
<dbReference type="InterPro" id="IPR020834">
    <property type="entry name" value="LipOase_CS"/>
</dbReference>
<dbReference type="PROSITE" id="PS00711">
    <property type="entry name" value="LIPOXYGENASE_1"/>
    <property type="match status" value="1"/>
</dbReference>
<dbReference type="InterPro" id="IPR036392">
    <property type="entry name" value="PLAT/LH2_dom_sf"/>
</dbReference>
<dbReference type="AlphaFoldDB" id="W1PUB1"/>
<evidence type="ECO:0000256" key="9">
    <source>
        <dbReference type="ARBA" id="ARBA00022832"/>
    </source>
</evidence>
<evidence type="ECO:0000313" key="22">
    <source>
        <dbReference type="EMBL" id="ERN11648.1"/>
    </source>
</evidence>
<evidence type="ECO:0000256" key="8">
    <source>
        <dbReference type="ARBA" id="ARBA00022767"/>
    </source>
</evidence>
<evidence type="ECO:0000256" key="12">
    <source>
        <dbReference type="ARBA" id="ARBA00023002"/>
    </source>
</evidence>
<dbReference type="FunFam" id="4.10.375.10:FF:000001">
    <property type="entry name" value="Lipoxygenase"/>
    <property type="match status" value="1"/>
</dbReference>
<dbReference type="Gene3D" id="4.10.372.10">
    <property type="entry name" value="Lipoxygenase-1, Domain 3"/>
    <property type="match status" value="1"/>
</dbReference>
<dbReference type="InterPro" id="IPR042057">
    <property type="entry name" value="Lipoxy_PLAT/LH2"/>
</dbReference>
<evidence type="ECO:0000256" key="18">
    <source>
        <dbReference type="RuleBase" id="RU003975"/>
    </source>
</evidence>
<protein>
    <recommendedName>
        <fullName evidence="18">Lipoxygenase</fullName>
        <ecNumber evidence="18">1.13.11.-</ecNumber>
    </recommendedName>
</protein>
<keyword evidence="14" id="KW-0443">Lipid metabolism</keyword>
<comment type="subcellular location">
    <subcellularLocation>
        <location evidence="2">Plastid</location>
        <location evidence="2">Chloroplast</location>
    </subcellularLocation>
</comment>
<sequence>MMNSQVQAGSRSALLVVPNPILRPSRDSLVRLNRPGSWPGNRRKVGMGKVFAVIWDRSVSKKTGDNVITVKAKATVKVTVGGELTNVGLGRGVGDLLEVLGKSVRLELVSEELDPQTGLEKPTMKGYLHRKIGLNGLDVVEYEGEFKVSPSFGAVGAVLVRNEHHKEMYFESIVLNGFDQGPIQITCNSWVHARSDNPEDRVFFSDKSYLPPVTPAGLKKLREKELETLRGNGQGERKDFERIYDYDKYNDLGNPDDADTARPVLGGKDHPYPRRCRTGRPMTRTDPLSESRLKILVDSPYVPRDEAFSELKQAQFGLKTLKSVLHALIPGVEAFVEDKNMGFDFFTDIDLLFKHGVKFHKTDGEGSVLNSLLLPRLVKKAVDGGSDVLQFEMPSIMDRDKFSWMRDEEFARQTIAGINPYCIELVKEFPFVSTLDPKIYGPTESAITKEIIEREIKGVMTVEEAVAQKKLFVLDYHDILMPYVNKVRALEGTTLYASRTVFFLTHLGTLQPVAIELVRPRSETEDAWRKVFTQGIDHTTAWLWKLAKCHVAAHDSGMHQLVSHWLRTHCCTEPYVIAANRQLSAMHPIYRLLQPHFRYTMEINALARQSLINADGIIESCFSPMKYSIELSSYAYDLTWRFDKEALPADLIKRGLAEEDPTAEHGVKLVIEDYPFANDGLLIWSAIKQWVTDYVSYYYSNPGSVQSDTELQAFWEEVRTKGHEDKKDEPWWPVLKTNDDLIQVLSTIVWVVSGHHAAVNFGQYPYGGYFPNRPTITRNNLPVENESCAEFKRFLEKPETTLLSSFPSQLQATKVMTILDVLSSHSPEEEYLGGQVEPEWALVPEIRAAFEKFSGRMKEIEGIIDQRNTDLELRNRTGAGVVPYELLKPFSEPGVTGKGVPTSISI</sequence>
<dbReference type="eggNOG" id="ENOG502QQSP">
    <property type="taxonomic scope" value="Eukaryota"/>
</dbReference>
<comment type="function">
    <text evidence="18">Plant lipoxygenase may be involved in a number of diverse aspects of plant physiology including growth and development, pest resistance, and senescence or responses to wounding.</text>
</comment>
<reference evidence="23" key="1">
    <citation type="journal article" date="2013" name="Science">
        <title>The Amborella genome and the evolution of flowering plants.</title>
        <authorList>
            <consortium name="Amborella Genome Project"/>
        </authorList>
    </citation>
    <scope>NUCLEOTIDE SEQUENCE [LARGE SCALE GENOMIC DNA]</scope>
</reference>
<gene>
    <name evidence="22" type="ORF">AMTR_s00022p00208630</name>
</gene>
<keyword evidence="5" id="KW-0150">Chloroplast</keyword>
<accession>W1PUB1</accession>
<dbReference type="GO" id="GO:0006633">
    <property type="term" value="P:fatty acid biosynthetic process"/>
    <property type="evidence" value="ECO:0007669"/>
    <property type="project" value="UniProtKB-KW"/>
</dbReference>
<dbReference type="KEGG" id="atr:18439847"/>
<keyword evidence="11 17" id="KW-0223">Dioxygenase</keyword>
<evidence type="ECO:0000256" key="4">
    <source>
        <dbReference type="ARBA" id="ARBA00022516"/>
    </source>
</evidence>
<evidence type="ECO:0000256" key="2">
    <source>
        <dbReference type="ARBA" id="ARBA00004229"/>
    </source>
</evidence>
<comment type="pathway">
    <text evidence="18">Lipid metabolism; oxylipin biosynthesis.</text>
</comment>
<dbReference type="Pfam" id="PF00305">
    <property type="entry name" value="Lipoxygenase"/>
    <property type="match status" value="1"/>
</dbReference>
<keyword evidence="8 18" id="KW-0925">Oxylipin biosynthesis</keyword>
<evidence type="ECO:0000256" key="7">
    <source>
        <dbReference type="ARBA" id="ARBA00022723"/>
    </source>
</evidence>
<feature type="region of interest" description="Disordered" evidence="19">
    <location>
        <begin position="255"/>
        <end position="286"/>
    </location>
</feature>
<keyword evidence="12 17" id="KW-0560">Oxidoreductase</keyword>
<evidence type="ECO:0000256" key="15">
    <source>
        <dbReference type="ARBA" id="ARBA00023160"/>
    </source>
</evidence>
<dbReference type="InterPro" id="IPR027433">
    <property type="entry name" value="Lipoxygenase_dom_3"/>
</dbReference>
<dbReference type="PANTHER" id="PTHR11771">
    <property type="entry name" value="LIPOXYGENASE"/>
    <property type="match status" value="1"/>
</dbReference>
<dbReference type="SMART" id="SM00308">
    <property type="entry name" value="LH2"/>
    <property type="match status" value="1"/>
</dbReference>
<dbReference type="PROSITE" id="PS51393">
    <property type="entry name" value="LIPOXYGENASE_3"/>
    <property type="match status" value="1"/>
</dbReference>
<keyword evidence="23" id="KW-1185">Reference proteome</keyword>
<comment type="caution">
    <text evidence="16">Lacks conserved residue(s) required for the propagation of feature annotation.</text>
</comment>
<dbReference type="SUPFAM" id="SSF49723">
    <property type="entry name" value="Lipase/lipooxygenase domain (PLAT/LH2 domain)"/>
    <property type="match status" value="1"/>
</dbReference>
<dbReference type="GO" id="GO:0009507">
    <property type="term" value="C:chloroplast"/>
    <property type="evidence" value="ECO:0007669"/>
    <property type="project" value="UniProtKB-SubCell"/>
</dbReference>
<dbReference type="Pfam" id="PF01477">
    <property type="entry name" value="PLAT"/>
    <property type="match status" value="1"/>
</dbReference>
<dbReference type="GO" id="GO:0034440">
    <property type="term" value="P:lipid oxidation"/>
    <property type="evidence" value="ECO:0000318"/>
    <property type="project" value="GO_Central"/>
</dbReference>
<dbReference type="STRING" id="13333.W1PUB1"/>
<dbReference type="Gramene" id="ERN11648">
    <property type="protein sequence ID" value="ERN11648"/>
    <property type="gene ID" value="AMTR_s00022p00208630"/>
</dbReference>
<evidence type="ECO:0000256" key="17">
    <source>
        <dbReference type="RuleBase" id="RU003974"/>
    </source>
</evidence>
<comment type="cofactor">
    <cofactor evidence="1 17">
        <name>Fe cation</name>
        <dbReference type="ChEBI" id="CHEBI:24875"/>
    </cofactor>
</comment>
<dbReference type="OMA" id="RNEHHKE"/>
<dbReference type="UniPathway" id="UPA00382"/>
<dbReference type="HOGENOM" id="CLU_004282_0_0_1"/>
<dbReference type="OrthoDB" id="407298at2759"/>
<dbReference type="Proteomes" id="UP000017836">
    <property type="component" value="Unassembled WGS sequence"/>
</dbReference>
<dbReference type="FunFam" id="3.10.450.60:FF:000005">
    <property type="entry name" value="Lipoxygenase"/>
    <property type="match status" value="1"/>
</dbReference>
<evidence type="ECO:0000256" key="19">
    <source>
        <dbReference type="SAM" id="MobiDB-lite"/>
    </source>
</evidence>
<evidence type="ECO:0000259" key="20">
    <source>
        <dbReference type="PROSITE" id="PS50095"/>
    </source>
</evidence>
<dbReference type="GO" id="GO:0031408">
    <property type="term" value="P:oxylipin biosynthetic process"/>
    <property type="evidence" value="ECO:0007669"/>
    <property type="project" value="UniProtKB-UniRule"/>
</dbReference>